<proteinExistence type="predicted"/>
<evidence type="ECO:0000313" key="3">
    <source>
        <dbReference type="Proteomes" id="UP001476798"/>
    </source>
</evidence>
<evidence type="ECO:0000256" key="1">
    <source>
        <dbReference type="SAM" id="MobiDB-lite"/>
    </source>
</evidence>
<keyword evidence="3" id="KW-1185">Reference proteome</keyword>
<dbReference type="Proteomes" id="UP001476798">
    <property type="component" value="Unassembled WGS sequence"/>
</dbReference>
<feature type="region of interest" description="Disordered" evidence="1">
    <location>
        <begin position="32"/>
        <end position="51"/>
    </location>
</feature>
<comment type="caution">
    <text evidence="2">The sequence shown here is derived from an EMBL/GenBank/DDBJ whole genome shotgun (WGS) entry which is preliminary data.</text>
</comment>
<sequence>TCTSDLVLRFSSCPWPTAAAISLSQTVCSPGTPTALGTTRAGPASASTSTE</sequence>
<evidence type="ECO:0000313" key="2">
    <source>
        <dbReference type="EMBL" id="MEQ2164233.1"/>
    </source>
</evidence>
<name>A0ABV0N0P3_9TELE</name>
<feature type="non-terminal residue" evidence="2">
    <location>
        <position position="1"/>
    </location>
</feature>
<protein>
    <submittedName>
        <fullName evidence="2">Uncharacterized protein</fullName>
    </submittedName>
</protein>
<organism evidence="2 3">
    <name type="scientific">Goodea atripinnis</name>
    <dbReference type="NCBI Taxonomy" id="208336"/>
    <lineage>
        <taxon>Eukaryota</taxon>
        <taxon>Metazoa</taxon>
        <taxon>Chordata</taxon>
        <taxon>Craniata</taxon>
        <taxon>Vertebrata</taxon>
        <taxon>Euteleostomi</taxon>
        <taxon>Actinopterygii</taxon>
        <taxon>Neopterygii</taxon>
        <taxon>Teleostei</taxon>
        <taxon>Neoteleostei</taxon>
        <taxon>Acanthomorphata</taxon>
        <taxon>Ovalentaria</taxon>
        <taxon>Atherinomorphae</taxon>
        <taxon>Cyprinodontiformes</taxon>
        <taxon>Goodeidae</taxon>
        <taxon>Goodea</taxon>
    </lineage>
</organism>
<feature type="non-terminal residue" evidence="2">
    <location>
        <position position="51"/>
    </location>
</feature>
<reference evidence="2 3" key="1">
    <citation type="submission" date="2021-06" db="EMBL/GenBank/DDBJ databases">
        <authorList>
            <person name="Palmer J.M."/>
        </authorList>
    </citation>
    <scope>NUCLEOTIDE SEQUENCE [LARGE SCALE GENOMIC DNA]</scope>
    <source>
        <strain evidence="2 3">GA_2019</strain>
        <tissue evidence="2">Muscle</tissue>
    </source>
</reference>
<dbReference type="EMBL" id="JAHRIO010020180">
    <property type="protein sequence ID" value="MEQ2164233.1"/>
    <property type="molecule type" value="Genomic_DNA"/>
</dbReference>
<gene>
    <name evidence="2" type="ORF">GOODEAATRI_004464</name>
</gene>
<accession>A0ABV0N0P3</accession>